<proteinExistence type="predicted"/>
<dbReference type="EMBL" id="JAACJP010000002">
    <property type="protein sequence ID" value="KAF5386937.1"/>
    <property type="molecule type" value="Genomic_DNA"/>
</dbReference>
<keyword evidence="5" id="KW-1185">Reference proteome</keyword>
<feature type="compositionally biased region" description="Low complexity" evidence="1">
    <location>
        <begin position="355"/>
        <end position="364"/>
    </location>
</feature>
<dbReference type="Proteomes" id="UP000565441">
    <property type="component" value="Unassembled WGS sequence"/>
</dbReference>
<dbReference type="Pfam" id="PF06159">
    <property type="entry name" value="TRAPPC13_N"/>
    <property type="match status" value="1"/>
</dbReference>
<dbReference type="AlphaFoldDB" id="A0A8H5HP64"/>
<evidence type="ECO:0000259" key="2">
    <source>
        <dbReference type="Pfam" id="PF06159"/>
    </source>
</evidence>
<dbReference type="GO" id="GO:1990072">
    <property type="term" value="C:TRAPPIII protein complex"/>
    <property type="evidence" value="ECO:0007669"/>
    <property type="project" value="TreeGrafter"/>
</dbReference>
<dbReference type="InterPro" id="IPR055429">
    <property type="entry name" value="TRAPPC13_M"/>
</dbReference>
<evidence type="ECO:0008006" key="6">
    <source>
        <dbReference type="Google" id="ProtNLM"/>
    </source>
</evidence>
<dbReference type="InterPro" id="IPR010378">
    <property type="entry name" value="TRAPPC13"/>
</dbReference>
<evidence type="ECO:0000259" key="3">
    <source>
        <dbReference type="Pfam" id="PF23647"/>
    </source>
</evidence>
<organism evidence="4 5">
    <name type="scientific">Tricholomella constricta</name>
    <dbReference type="NCBI Taxonomy" id="117010"/>
    <lineage>
        <taxon>Eukaryota</taxon>
        <taxon>Fungi</taxon>
        <taxon>Dikarya</taxon>
        <taxon>Basidiomycota</taxon>
        <taxon>Agaricomycotina</taxon>
        <taxon>Agaricomycetes</taxon>
        <taxon>Agaricomycetidae</taxon>
        <taxon>Agaricales</taxon>
        <taxon>Tricholomatineae</taxon>
        <taxon>Lyophyllaceae</taxon>
        <taxon>Tricholomella</taxon>
    </lineage>
</organism>
<feature type="domain" description="Trafficking protein particle complex subunit 13 N-terminal" evidence="2">
    <location>
        <begin position="6"/>
        <end position="185"/>
    </location>
</feature>
<evidence type="ECO:0000313" key="4">
    <source>
        <dbReference type="EMBL" id="KAF5386937.1"/>
    </source>
</evidence>
<name>A0A8H5HP64_9AGAR</name>
<protein>
    <recommendedName>
        <fullName evidence="6">DUF974-domain-containing protein</fullName>
    </recommendedName>
</protein>
<dbReference type="InterPro" id="IPR055427">
    <property type="entry name" value="TRAPPC13_N"/>
</dbReference>
<dbReference type="PANTHER" id="PTHR13134">
    <property type="entry name" value="TRAFFICKING PROTEIN PARTICLE COMPLEX SUBUNIT 13"/>
    <property type="match status" value="1"/>
</dbReference>
<feature type="region of interest" description="Disordered" evidence="1">
    <location>
        <begin position="337"/>
        <end position="392"/>
    </location>
</feature>
<reference evidence="4 5" key="1">
    <citation type="journal article" date="2020" name="ISME J.">
        <title>Uncovering the hidden diversity of litter-decomposition mechanisms in mushroom-forming fungi.</title>
        <authorList>
            <person name="Floudas D."/>
            <person name="Bentzer J."/>
            <person name="Ahren D."/>
            <person name="Johansson T."/>
            <person name="Persson P."/>
            <person name="Tunlid A."/>
        </authorList>
    </citation>
    <scope>NUCLEOTIDE SEQUENCE [LARGE SCALE GENOMIC DNA]</scope>
    <source>
        <strain evidence="4 5">CBS 661.87</strain>
    </source>
</reference>
<dbReference type="OrthoDB" id="10250284at2759"/>
<evidence type="ECO:0000256" key="1">
    <source>
        <dbReference type="SAM" id="MobiDB-lite"/>
    </source>
</evidence>
<sequence length="641" mass="70066">MEGPAHLLSLKVMRVSRPELASAWQPFYSSSPSFSAHSTASIVSLQGIAPLPGHPKTLRDLTHASELLTLPSSFGSIQLGETFSSCLCINNEAQIDIDAVSIKVEMQTTTAKVVLAEFGGSDHKLAARDTFETIVHHEIKELGQHVLACAVTYRMPVNARQPVGSGEHPDDPSLQTFRKFYKFAVTNPLSVKTKVHIPRSPSAVLSPAERDKVYLEVHIQNLTQEPMLFERMHFECAEGWDVEDANVIDVDDDDDQQLFSGPQALMQPQDIRQYIYILTPKSTSLFPVSYAPGTVVPLGRLDIFWRSSFGEPGRLLTSMLSRRIPIPTVPIQPPVSALPPYLKRTMSGAPPSRPQSPQLSQSRPGTPPPHRPGSPSQSRPSSMGIPRPQSPFQALAAPVPDVEVNLIIRDTPRHPIRVEKPFTIPFALVLSSPLSPGREKLRRAVKLVIQHLLPPRINAPPLPTPAPPAEAFSPRLPSSGFSTPSSATTTFNYALAHQKLVAAASPRQRALDVLERNSNRTDGDFAPLPPPYIGCSDELKSRPTTVLYTGSSAIYLPVIELVVADRQGQAADQLIAVYDFQLSYVPIAKGFATVGGLRVLLTEDRFLNEGGTADDTYRSGGTAHARVLKEWDVVSEVWVSP</sequence>
<evidence type="ECO:0000313" key="5">
    <source>
        <dbReference type="Proteomes" id="UP000565441"/>
    </source>
</evidence>
<dbReference type="PANTHER" id="PTHR13134:SF3">
    <property type="entry name" value="TRAFFICKING PROTEIN PARTICLE COMPLEX SUBUNIT 13"/>
    <property type="match status" value="1"/>
</dbReference>
<comment type="caution">
    <text evidence="4">The sequence shown here is derived from an EMBL/GenBank/DDBJ whole genome shotgun (WGS) entry which is preliminary data.</text>
</comment>
<dbReference type="Pfam" id="PF23647">
    <property type="entry name" value="TRAPPC13_M"/>
    <property type="match status" value="1"/>
</dbReference>
<accession>A0A8H5HP64</accession>
<feature type="domain" description="Trafficking protein particle complex subunit 13 middle" evidence="3">
    <location>
        <begin position="189"/>
        <end position="325"/>
    </location>
</feature>
<feature type="compositionally biased region" description="Low complexity" evidence="1">
    <location>
        <begin position="373"/>
        <end position="384"/>
    </location>
</feature>
<gene>
    <name evidence="4" type="ORF">D9615_001712</name>
</gene>